<dbReference type="PANTHER" id="PTHR37805">
    <property type="entry name" value="CYTOPLASMIC PROTEIN-RELATED"/>
    <property type="match status" value="1"/>
</dbReference>
<keyword evidence="2" id="KW-1185">Reference proteome</keyword>
<evidence type="ECO:0000313" key="1">
    <source>
        <dbReference type="EMBL" id="MCZ2723064.1"/>
    </source>
</evidence>
<dbReference type="EMBL" id="JAPUBN010000019">
    <property type="protein sequence ID" value="MCZ2723064.1"/>
    <property type="molecule type" value="Genomic_DNA"/>
</dbReference>
<gene>
    <name evidence="1" type="ORF">O1D97_15925</name>
</gene>
<organism evidence="1 2">
    <name type="scientific">Marinomonas phaeophyticola</name>
    <dbReference type="NCBI Taxonomy" id="3004091"/>
    <lineage>
        <taxon>Bacteria</taxon>
        <taxon>Pseudomonadati</taxon>
        <taxon>Pseudomonadota</taxon>
        <taxon>Gammaproteobacteria</taxon>
        <taxon>Oceanospirillales</taxon>
        <taxon>Oceanospirillaceae</taxon>
        <taxon>Marinomonas</taxon>
    </lineage>
</organism>
<sequence length="157" mass="18150">MTNNDVLRKVRFIFDFSDDKMIKLFGLGGLKVSRSEVSDWLKQDEHESFKTCEDVVLASFLNGLIVDKRGSKDGAEVVAETRLTNNQVFAKLKIALNLKAEDILELIELANFKISRHELSAFFRRSTHKHYRECKNQVLRQFLQGLQLKHRPADVNE</sequence>
<dbReference type="Pfam" id="PF07308">
    <property type="entry name" value="DUF1456"/>
    <property type="match status" value="2"/>
</dbReference>
<evidence type="ECO:0000313" key="2">
    <source>
        <dbReference type="Proteomes" id="UP001149719"/>
    </source>
</evidence>
<dbReference type="InterPro" id="IPR009921">
    <property type="entry name" value="YehS-like"/>
</dbReference>
<dbReference type="PANTHER" id="PTHR37805:SF1">
    <property type="entry name" value="CYTOPLASMIC PROTEIN"/>
    <property type="match status" value="1"/>
</dbReference>
<reference evidence="1" key="1">
    <citation type="submission" date="2022-12" db="EMBL/GenBank/DDBJ databases">
        <title>Marinomonas 15G1-11 sp. nov, isolated from marine algae.</title>
        <authorList>
            <person name="Butt M."/>
            <person name="Choi D.G."/>
            <person name="Kim J.M."/>
            <person name="Lee J.K."/>
            <person name="Baek J.H."/>
            <person name="Jeon C.O."/>
        </authorList>
    </citation>
    <scope>NUCLEOTIDE SEQUENCE</scope>
    <source>
        <strain evidence="1">15G1-11</strain>
    </source>
</reference>
<dbReference type="Proteomes" id="UP001149719">
    <property type="component" value="Unassembled WGS sequence"/>
</dbReference>
<protein>
    <submittedName>
        <fullName evidence="1">DUF1456 family protein</fullName>
    </submittedName>
</protein>
<name>A0ABT4JXK4_9GAMM</name>
<comment type="caution">
    <text evidence="1">The sequence shown here is derived from an EMBL/GenBank/DDBJ whole genome shotgun (WGS) entry which is preliminary data.</text>
</comment>
<accession>A0ABT4JXK4</accession>
<dbReference type="RefSeq" id="WP_269127156.1">
    <property type="nucleotide sequence ID" value="NZ_JAPUBN010000019.1"/>
</dbReference>
<proteinExistence type="predicted"/>